<gene>
    <name evidence="1" type="ORF">NA57DRAFT_52950</name>
</gene>
<evidence type="ECO:0000313" key="2">
    <source>
        <dbReference type="Proteomes" id="UP000799772"/>
    </source>
</evidence>
<evidence type="ECO:0000313" key="1">
    <source>
        <dbReference type="EMBL" id="KAF2103429.1"/>
    </source>
</evidence>
<dbReference type="AlphaFoldDB" id="A0A9P4IPR0"/>
<organism evidence="1 2">
    <name type="scientific">Rhizodiscina lignyota</name>
    <dbReference type="NCBI Taxonomy" id="1504668"/>
    <lineage>
        <taxon>Eukaryota</taxon>
        <taxon>Fungi</taxon>
        <taxon>Dikarya</taxon>
        <taxon>Ascomycota</taxon>
        <taxon>Pezizomycotina</taxon>
        <taxon>Dothideomycetes</taxon>
        <taxon>Pleosporomycetidae</taxon>
        <taxon>Aulographales</taxon>
        <taxon>Rhizodiscinaceae</taxon>
        <taxon>Rhizodiscina</taxon>
    </lineage>
</organism>
<dbReference type="EMBL" id="ML978122">
    <property type="protein sequence ID" value="KAF2103429.1"/>
    <property type="molecule type" value="Genomic_DNA"/>
</dbReference>
<comment type="caution">
    <text evidence="1">The sequence shown here is derived from an EMBL/GenBank/DDBJ whole genome shotgun (WGS) entry which is preliminary data.</text>
</comment>
<name>A0A9P4IPR0_9PEZI</name>
<accession>A0A9P4IPR0</accession>
<dbReference type="Proteomes" id="UP000799772">
    <property type="component" value="Unassembled WGS sequence"/>
</dbReference>
<keyword evidence="2" id="KW-1185">Reference proteome</keyword>
<sequence length="171" mass="18071">MASQHGCAVWSWLGKCPNGEVPPKCRHYGGTAVTVPLATMPAKRSPITEWTASRKVTYTPATAASLPRPGVKRVAVVTDEKAADGLACPATQPRQHSSIARSAASSSALCFDAQNSCARRCSIYVPPACQPACLPLCGRRAGLAKPVIDQVPLTLEHTPGNLRTDILRRSG</sequence>
<proteinExistence type="predicted"/>
<protein>
    <submittedName>
        <fullName evidence="1">Uncharacterized protein</fullName>
    </submittedName>
</protein>
<reference evidence="1" key="1">
    <citation type="journal article" date="2020" name="Stud. Mycol.">
        <title>101 Dothideomycetes genomes: a test case for predicting lifestyles and emergence of pathogens.</title>
        <authorList>
            <person name="Haridas S."/>
            <person name="Albert R."/>
            <person name="Binder M."/>
            <person name="Bloem J."/>
            <person name="Labutti K."/>
            <person name="Salamov A."/>
            <person name="Andreopoulos B."/>
            <person name="Baker S."/>
            <person name="Barry K."/>
            <person name="Bills G."/>
            <person name="Bluhm B."/>
            <person name="Cannon C."/>
            <person name="Castanera R."/>
            <person name="Culley D."/>
            <person name="Daum C."/>
            <person name="Ezra D."/>
            <person name="Gonzalez J."/>
            <person name="Henrissat B."/>
            <person name="Kuo A."/>
            <person name="Liang C."/>
            <person name="Lipzen A."/>
            <person name="Lutzoni F."/>
            <person name="Magnuson J."/>
            <person name="Mondo S."/>
            <person name="Nolan M."/>
            <person name="Ohm R."/>
            <person name="Pangilinan J."/>
            <person name="Park H.-J."/>
            <person name="Ramirez L."/>
            <person name="Alfaro M."/>
            <person name="Sun H."/>
            <person name="Tritt A."/>
            <person name="Yoshinaga Y."/>
            <person name="Zwiers L.-H."/>
            <person name="Turgeon B."/>
            <person name="Goodwin S."/>
            <person name="Spatafora J."/>
            <person name="Crous P."/>
            <person name="Grigoriev I."/>
        </authorList>
    </citation>
    <scope>NUCLEOTIDE SEQUENCE</scope>
    <source>
        <strain evidence="1">CBS 133067</strain>
    </source>
</reference>